<comment type="caution">
    <text evidence="1">The sequence shown here is derived from an EMBL/GenBank/DDBJ whole genome shotgun (WGS) entry which is preliminary data.</text>
</comment>
<reference evidence="1" key="1">
    <citation type="submission" date="2018-05" db="EMBL/GenBank/DDBJ databases">
        <title>Draft genome of Mucuna pruriens seed.</title>
        <authorList>
            <person name="Nnadi N.E."/>
            <person name="Vos R."/>
            <person name="Hasami M.H."/>
            <person name="Devisetty U.K."/>
            <person name="Aguiy J.C."/>
        </authorList>
    </citation>
    <scope>NUCLEOTIDE SEQUENCE [LARGE SCALE GENOMIC DNA]</scope>
    <source>
        <strain evidence="1">JCA_2017</strain>
    </source>
</reference>
<dbReference type="Gene3D" id="3.30.420.10">
    <property type="entry name" value="Ribonuclease H-like superfamily/Ribonuclease H"/>
    <property type="match status" value="1"/>
</dbReference>
<dbReference type="PANTHER" id="PTHR48475:SF2">
    <property type="entry name" value="RIBONUCLEASE H"/>
    <property type="match status" value="1"/>
</dbReference>
<proteinExistence type="predicted"/>
<dbReference type="OrthoDB" id="1730596at2759"/>
<sequence length="222" mass="24938">MSVRDPEEALVEFELETCSFGVYAGKFLGITILLRFVSRSAETALPIFHYLRKNERGLPENENNAGIAPILIRPTPGNPLSGLFINLPIKQVLRKPNLAGRMVGWTVQFFEFDISFERISHIKAQALTEFIIELSPVGQKFSSGREWFLFVHRASNQKGNGASVILEGPDSNNQAKYEALLARMKLAGELWAQVLTPKSDSKLITSQVNKDNQARDPYLIKY</sequence>
<keyword evidence="2" id="KW-1185">Reference proteome</keyword>
<dbReference type="GO" id="GO:0003676">
    <property type="term" value="F:nucleic acid binding"/>
    <property type="evidence" value="ECO:0007669"/>
    <property type="project" value="InterPro"/>
</dbReference>
<organism evidence="1 2">
    <name type="scientific">Mucuna pruriens</name>
    <name type="common">Velvet bean</name>
    <name type="synonym">Dolichos pruriens</name>
    <dbReference type="NCBI Taxonomy" id="157652"/>
    <lineage>
        <taxon>Eukaryota</taxon>
        <taxon>Viridiplantae</taxon>
        <taxon>Streptophyta</taxon>
        <taxon>Embryophyta</taxon>
        <taxon>Tracheophyta</taxon>
        <taxon>Spermatophyta</taxon>
        <taxon>Magnoliopsida</taxon>
        <taxon>eudicotyledons</taxon>
        <taxon>Gunneridae</taxon>
        <taxon>Pentapetalae</taxon>
        <taxon>rosids</taxon>
        <taxon>fabids</taxon>
        <taxon>Fabales</taxon>
        <taxon>Fabaceae</taxon>
        <taxon>Papilionoideae</taxon>
        <taxon>50 kb inversion clade</taxon>
        <taxon>NPAAA clade</taxon>
        <taxon>indigoferoid/millettioid clade</taxon>
        <taxon>Phaseoleae</taxon>
        <taxon>Mucuna</taxon>
    </lineage>
</organism>
<name>A0A371FCZ9_MUCPR</name>
<dbReference type="PANTHER" id="PTHR48475">
    <property type="entry name" value="RIBONUCLEASE H"/>
    <property type="match status" value="1"/>
</dbReference>
<dbReference type="EMBL" id="QJKJ01009605">
    <property type="protein sequence ID" value="RDX76168.1"/>
    <property type="molecule type" value="Genomic_DNA"/>
</dbReference>
<accession>A0A371FCZ9</accession>
<evidence type="ECO:0000313" key="2">
    <source>
        <dbReference type="Proteomes" id="UP000257109"/>
    </source>
</evidence>
<protein>
    <submittedName>
        <fullName evidence="1">Uncharacterized protein</fullName>
    </submittedName>
</protein>
<feature type="non-terminal residue" evidence="1">
    <location>
        <position position="1"/>
    </location>
</feature>
<dbReference type="InterPro" id="IPR036397">
    <property type="entry name" value="RNaseH_sf"/>
</dbReference>
<dbReference type="Proteomes" id="UP000257109">
    <property type="component" value="Unassembled WGS sequence"/>
</dbReference>
<evidence type="ECO:0000313" key="1">
    <source>
        <dbReference type="EMBL" id="RDX76168.1"/>
    </source>
</evidence>
<gene>
    <name evidence="1" type="ORF">CR513_43872</name>
</gene>
<dbReference type="AlphaFoldDB" id="A0A371FCZ9"/>